<protein>
    <submittedName>
        <fullName evidence="1">Uncharacterized protein</fullName>
    </submittedName>
</protein>
<evidence type="ECO:0000313" key="2">
    <source>
        <dbReference type="Proteomes" id="UP000515220"/>
    </source>
</evidence>
<sequence length="59" mass="6606">MVKHCVSLDLQAAFVRGKKLFARIDLADYAARDKRRRNMFSADGALRLAAPTVPLDEES</sequence>
<proteinExistence type="predicted"/>
<dbReference type="EMBL" id="AP023329">
    <property type="protein sequence ID" value="BCI69160.1"/>
    <property type="molecule type" value="Genomic_DNA"/>
</dbReference>
<name>A0A6S6PQ14_ACEAC</name>
<evidence type="ECO:0000313" key="1">
    <source>
        <dbReference type="EMBL" id="BCI69160.1"/>
    </source>
</evidence>
<gene>
    <name evidence="1" type="ORF">AAJCM20276_37840</name>
</gene>
<accession>A0A6S6PQ14</accession>
<dbReference type="Proteomes" id="UP000515220">
    <property type="component" value="Plasmid pAAJCM20276_3"/>
</dbReference>
<dbReference type="AlphaFoldDB" id="A0A6S6PQ14"/>
<organism evidence="1 2">
    <name type="scientific">Acetobacter aceti</name>
    <dbReference type="NCBI Taxonomy" id="435"/>
    <lineage>
        <taxon>Bacteria</taxon>
        <taxon>Pseudomonadati</taxon>
        <taxon>Pseudomonadota</taxon>
        <taxon>Alphaproteobacteria</taxon>
        <taxon>Acetobacterales</taxon>
        <taxon>Acetobacteraceae</taxon>
        <taxon>Acetobacter</taxon>
        <taxon>Acetobacter subgen. Acetobacter</taxon>
    </lineage>
</organism>
<keyword evidence="1" id="KW-0614">Plasmid</keyword>
<reference evidence="1 2" key="1">
    <citation type="submission" date="2020-07" db="EMBL/GenBank/DDBJ databases">
        <title>Complete Genome Sequence of an acetic acid bacterium, Acetobacter aceti JCM20276.</title>
        <authorList>
            <person name="Hirose Y."/>
            <person name="Mihara H."/>
        </authorList>
    </citation>
    <scope>NUCLEOTIDE SEQUENCE [LARGE SCALE GENOMIC DNA]</scope>
    <source>
        <strain evidence="1 2">JCM20276</strain>
        <plasmid evidence="1 2">pAAJCM20276_3</plasmid>
    </source>
</reference>
<geneLocation type="plasmid" evidence="1 2">
    <name>pAAJCM20276_3</name>
</geneLocation>